<sequence>MMFPWPESSSDCLLDLVKSAVEIEGCGLSPPPKVYPAPDLHTARNLAILSGLSEGIEGVDNTMRLRLHRGPARDGMVKLITSRGEYHQLFTLPPNNYGLQADVLPGPLISLILTAYRSNPYRCRVF</sequence>
<proteinExistence type="predicted"/>
<protein>
    <submittedName>
        <fullName evidence="1">Uncharacterized protein</fullName>
    </submittedName>
</protein>
<comment type="caution">
    <text evidence="1">The sequence shown here is derived from an EMBL/GenBank/DDBJ whole genome shotgun (WGS) entry which is preliminary data.</text>
</comment>
<dbReference type="EMBL" id="JAWDGP010003986">
    <property type="protein sequence ID" value="KAK3768989.1"/>
    <property type="molecule type" value="Genomic_DNA"/>
</dbReference>
<keyword evidence="2" id="KW-1185">Reference proteome</keyword>
<dbReference type="Proteomes" id="UP001283361">
    <property type="component" value="Unassembled WGS sequence"/>
</dbReference>
<reference evidence="1" key="1">
    <citation type="journal article" date="2023" name="G3 (Bethesda)">
        <title>A reference genome for the long-term kleptoplast-retaining sea slug Elysia crispata morphotype clarki.</title>
        <authorList>
            <person name="Eastman K.E."/>
            <person name="Pendleton A.L."/>
            <person name="Shaikh M.A."/>
            <person name="Suttiyut T."/>
            <person name="Ogas R."/>
            <person name="Tomko P."/>
            <person name="Gavelis G."/>
            <person name="Widhalm J.R."/>
            <person name="Wisecaver J.H."/>
        </authorList>
    </citation>
    <scope>NUCLEOTIDE SEQUENCE</scope>
    <source>
        <strain evidence="1">ECLA1</strain>
    </source>
</reference>
<organism evidence="1 2">
    <name type="scientific">Elysia crispata</name>
    <name type="common">lettuce slug</name>
    <dbReference type="NCBI Taxonomy" id="231223"/>
    <lineage>
        <taxon>Eukaryota</taxon>
        <taxon>Metazoa</taxon>
        <taxon>Spiralia</taxon>
        <taxon>Lophotrochozoa</taxon>
        <taxon>Mollusca</taxon>
        <taxon>Gastropoda</taxon>
        <taxon>Heterobranchia</taxon>
        <taxon>Euthyneura</taxon>
        <taxon>Panpulmonata</taxon>
        <taxon>Sacoglossa</taxon>
        <taxon>Placobranchoidea</taxon>
        <taxon>Plakobranchidae</taxon>
        <taxon>Elysia</taxon>
    </lineage>
</organism>
<gene>
    <name evidence="1" type="ORF">RRG08_020497</name>
</gene>
<evidence type="ECO:0000313" key="2">
    <source>
        <dbReference type="Proteomes" id="UP001283361"/>
    </source>
</evidence>
<accession>A0AAE1DFQ5</accession>
<dbReference type="AlphaFoldDB" id="A0AAE1DFQ5"/>
<evidence type="ECO:0000313" key="1">
    <source>
        <dbReference type="EMBL" id="KAK3768989.1"/>
    </source>
</evidence>
<name>A0AAE1DFQ5_9GAST</name>